<keyword evidence="1" id="KW-0812">Transmembrane</keyword>
<keyword evidence="3" id="KW-1185">Reference proteome</keyword>
<organism evidence="2 3">
    <name type="scientific">Pseudomonas mucidolens</name>
    <dbReference type="NCBI Taxonomy" id="46679"/>
    <lineage>
        <taxon>Bacteria</taxon>
        <taxon>Pseudomonadati</taxon>
        <taxon>Pseudomonadota</taxon>
        <taxon>Gammaproteobacteria</taxon>
        <taxon>Pseudomonadales</taxon>
        <taxon>Pseudomonadaceae</taxon>
        <taxon>Pseudomonas</taxon>
    </lineage>
</organism>
<dbReference type="RefSeq" id="WP_084379990.1">
    <property type="nucleotide sequence ID" value="NZ_LS483433.1"/>
</dbReference>
<sequence length="77" mass="8460">MSIVKGMLFVIFVVVLAAVAFNGVYVAISVYFGPFYEGDADQSRNFSIWLLGNAVVILISAVTGVVSYRRQLRRGQV</sequence>
<feature type="transmembrane region" description="Helical" evidence="1">
    <location>
        <begin position="7"/>
        <end position="28"/>
    </location>
</feature>
<accession>A0A1H2NGS3</accession>
<protein>
    <submittedName>
        <fullName evidence="2">Uncharacterized protein</fullName>
    </submittedName>
</protein>
<dbReference type="Proteomes" id="UP000198600">
    <property type="component" value="Chromosome I"/>
</dbReference>
<name>A0A1H2NGS3_9PSED</name>
<reference evidence="3" key="1">
    <citation type="submission" date="2016-10" db="EMBL/GenBank/DDBJ databases">
        <authorList>
            <person name="Varghese N."/>
            <person name="Submissions S."/>
        </authorList>
    </citation>
    <scope>NUCLEOTIDE SEQUENCE [LARGE SCALE GENOMIC DNA]</scope>
    <source>
        <strain evidence="3">LMG 2223</strain>
    </source>
</reference>
<dbReference type="EMBL" id="LT629802">
    <property type="protein sequence ID" value="SDV04006.1"/>
    <property type="molecule type" value="Genomic_DNA"/>
</dbReference>
<keyword evidence="1" id="KW-0472">Membrane</keyword>
<dbReference type="AlphaFoldDB" id="A0A1H2NGS3"/>
<feature type="transmembrane region" description="Helical" evidence="1">
    <location>
        <begin position="48"/>
        <end position="68"/>
    </location>
</feature>
<proteinExistence type="predicted"/>
<evidence type="ECO:0000313" key="2">
    <source>
        <dbReference type="EMBL" id="SDV04006.1"/>
    </source>
</evidence>
<evidence type="ECO:0000313" key="3">
    <source>
        <dbReference type="Proteomes" id="UP000198600"/>
    </source>
</evidence>
<keyword evidence="1" id="KW-1133">Transmembrane helix</keyword>
<gene>
    <name evidence="2" type="ORF">SAMN05216202_3587</name>
</gene>
<evidence type="ECO:0000256" key="1">
    <source>
        <dbReference type="SAM" id="Phobius"/>
    </source>
</evidence>
<dbReference type="OrthoDB" id="6984778at2"/>